<dbReference type="InterPro" id="IPR008949">
    <property type="entry name" value="Isoprenoid_synthase_dom_sf"/>
</dbReference>
<comment type="caution">
    <text evidence="7">The sequence shown here is derived from an EMBL/GenBank/DDBJ whole genome shotgun (WGS) entry which is preliminary data.</text>
</comment>
<dbReference type="PANTHER" id="PTHR12001">
    <property type="entry name" value="GERANYLGERANYL PYROPHOSPHATE SYNTHASE"/>
    <property type="match status" value="1"/>
</dbReference>
<comment type="similarity">
    <text evidence="2 6">Belongs to the FPP/GGPP synthase family.</text>
</comment>
<keyword evidence="5" id="KW-0460">Magnesium</keyword>
<dbReference type="InterPro" id="IPR033749">
    <property type="entry name" value="Polyprenyl_synt_CS"/>
</dbReference>
<dbReference type="SFLD" id="SFLDG01017">
    <property type="entry name" value="Polyprenyl_Transferase_Like"/>
    <property type="match status" value="1"/>
</dbReference>
<sequence length="322" mass="36749">MQSFQDISLIFEEHLKSFVPFPAHQENLYEPCRYLLEAGGKRIRPALCLMAAEMFGGINKDVFHAAMAVELFHNFTLIHDDIMDKAPLRRGKPTVHAKYGLTTGILSGDIMGIYSYQCLGQVSPQYLPGIFAIFNKTAIEVCEGQQWDMDFENQDEVSIHEYLKMIELKTSVLLAASLKMGAVLAGASEEDAHNLYEFGKHMGIAFQLQDDYLDTFGTEEKIGKKPGGDIRANKKTFLMLKSRELANENALVQMDVALEQDDDEKVENVRNLFLELNIDKHSKDIINQYSTESFNYLDKINLPEEKKVYLRSLAEWLLDRQY</sequence>
<reference evidence="7 8" key="1">
    <citation type="submission" date="2019-09" db="EMBL/GenBank/DDBJ databases">
        <title>Genome sequence and assembly of Taibaiella sp.</title>
        <authorList>
            <person name="Chhetri G."/>
        </authorList>
    </citation>
    <scope>NUCLEOTIDE SEQUENCE [LARGE SCALE GENOMIC DNA]</scope>
    <source>
        <strain evidence="7 8">KVB11</strain>
    </source>
</reference>
<dbReference type="SFLD" id="SFLDS00005">
    <property type="entry name" value="Isoprenoid_Synthase_Type_I"/>
    <property type="match status" value="1"/>
</dbReference>
<dbReference type="SUPFAM" id="SSF48576">
    <property type="entry name" value="Terpenoid synthases"/>
    <property type="match status" value="1"/>
</dbReference>
<keyword evidence="8" id="KW-1185">Reference proteome</keyword>
<evidence type="ECO:0000256" key="1">
    <source>
        <dbReference type="ARBA" id="ARBA00001946"/>
    </source>
</evidence>
<dbReference type="Proteomes" id="UP000323632">
    <property type="component" value="Unassembled WGS sequence"/>
</dbReference>
<accession>A0A5M6CBQ4</accession>
<comment type="cofactor">
    <cofactor evidence="1">
        <name>Mg(2+)</name>
        <dbReference type="ChEBI" id="CHEBI:18420"/>
    </cofactor>
</comment>
<evidence type="ECO:0000256" key="4">
    <source>
        <dbReference type="ARBA" id="ARBA00022723"/>
    </source>
</evidence>
<evidence type="ECO:0000313" key="8">
    <source>
        <dbReference type="Proteomes" id="UP000323632"/>
    </source>
</evidence>
<dbReference type="CDD" id="cd00685">
    <property type="entry name" value="Trans_IPPS_HT"/>
    <property type="match status" value="1"/>
</dbReference>
<dbReference type="PROSITE" id="PS00723">
    <property type="entry name" value="POLYPRENYL_SYNTHASE_1"/>
    <property type="match status" value="1"/>
</dbReference>
<evidence type="ECO:0000256" key="3">
    <source>
        <dbReference type="ARBA" id="ARBA00022679"/>
    </source>
</evidence>
<evidence type="ECO:0000256" key="2">
    <source>
        <dbReference type="ARBA" id="ARBA00006706"/>
    </source>
</evidence>
<keyword evidence="3 6" id="KW-0808">Transferase</keyword>
<dbReference type="GO" id="GO:0004659">
    <property type="term" value="F:prenyltransferase activity"/>
    <property type="evidence" value="ECO:0007669"/>
    <property type="project" value="InterPro"/>
</dbReference>
<dbReference type="GO" id="GO:0046872">
    <property type="term" value="F:metal ion binding"/>
    <property type="evidence" value="ECO:0007669"/>
    <property type="project" value="UniProtKB-KW"/>
</dbReference>
<keyword evidence="4" id="KW-0479">Metal-binding</keyword>
<dbReference type="PANTHER" id="PTHR12001:SF85">
    <property type="entry name" value="SHORT CHAIN ISOPRENYL DIPHOSPHATE SYNTHASE"/>
    <property type="match status" value="1"/>
</dbReference>
<organism evidence="7 8">
    <name type="scientific">Taibaiella lutea</name>
    <dbReference type="NCBI Taxonomy" id="2608001"/>
    <lineage>
        <taxon>Bacteria</taxon>
        <taxon>Pseudomonadati</taxon>
        <taxon>Bacteroidota</taxon>
        <taxon>Chitinophagia</taxon>
        <taxon>Chitinophagales</taxon>
        <taxon>Chitinophagaceae</taxon>
        <taxon>Taibaiella</taxon>
    </lineage>
</organism>
<evidence type="ECO:0000256" key="6">
    <source>
        <dbReference type="RuleBase" id="RU004466"/>
    </source>
</evidence>
<dbReference type="EMBL" id="VWSH01000004">
    <property type="protein sequence ID" value="KAA5532584.1"/>
    <property type="molecule type" value="Genomic_DNA"/>
</dbReference>
<evidence type="ECO:0000256" key="5">
    <source>
        <dbReference type="ARBA" id="ARBA00022842"/>
    </source>
</evidence>
<protein>
    <submittedName>
        <fullName evidence="7">Polyprenyl synthetase family protein</fullName>
    </submittedName>
</protein>
<dbReference type="InterPro" id="IPR000092">
    <property type="entry name" value="Polyprenyl_synt"/>
</dbReference>
<dbReference type="GO" id="GO:0008299">
    <property type="term" value="P:isoprenoid biosynthetic process"/>
    <property type="evidence" value="ECO:0007669"/>
    <property type="project" value="InterPro"/>
</dbReference>
<dbReference type="Gene3D" id="1.10.600.10">
    <property type="entry name" value="Farnesyl Diphosphate Synthase"/>
    <property type="match status" value="1"/>
</dbReference>
<name>A0A5M6CBQ4_9BACT</name>
<dbReference type="Pfam" id="PF00348">
    <property type="entry name" value="polyprenyl_synt"/>
    <property type="match status" value="1"/>
</dbReference>
<dbReference type="PROSITE" id="PS00444">
    <property type="entry name" value="POLYPRENYL_SYNTHASE_2"/>
    <property type="match status" value="1"/>
</dbReference>
<proteinExistence type="inferred from homology"/>
<dbReference type="AlphaFoldDB" id="A0A5M6CBQ4"/>
<gene>
    <name evidence="7" type="ORF">F0919_17530</name>
</gene>
<dbReference type="RefSeq" id="WP_150034087.1">
    <property type="nucleotide sequence ID" value="NZ_VWSH01000004.1"/>
</dbReference>
<evidence type="ECO:0000313" key="7">
    <source>
        <dbReference type="EMBL" id="KAA5532584.1"/>
    </source>
</evidence>